<proteinExistence type="predicted"/>
<name>A0A0F8W9R6_9ZZZZ</name>
<dbReference type="EMBL" id="LAZR01066456">
    <property type="protein sequence ID" value="KKK53532.1"/>
    <property type="molecule type" value="Genomic_DNA"/>
</dbReference>
<feature type="non-terminal residue" evidence="1">
    <location>
        <position position="74"/>
    </location>
</feature>
<dbReference type="AlphaFoldDB" id="A0A0F8W9R6"/>
<protein>
    <submittedName>
        <fullName evidence="1">Uncharacterized protein</fullName>
    </submittedName>
</protein>
<sequence length="74" mass="8141">MNIEHTEKYISVFFSSPRRVVSSAVFGGGSLKADAIINLRTTSGEAHRHKPDTLINNFLKSKRLNTRAVGLLTA</sequence>
<gene>
    <name evidence="1" type="ORF">LCGC14_3093840</name>
</gene>
<evidence type="ECO:0000313" key="1">
    <source>
        <dbReference type="EMBL" id="KKK53532.1"/>
    </source>
</evidence>
<dbReference type="Pfam" id="PF01955">
    <property type="entry name" value="CbiZ"/>
    <property type="match status" value="1"/>
</dbReference>
<dbReference type="InterPro" id="IPR002808">
    <property type="entry name" value="AdoCbi_amidolase"/>
</dbReference>
<accession>A0A0F8W9R6</accession>
<organism evidence="1">
    <name type="scientific">marine sediment metagenome</name>
    <dbReference type="NCBI Taxonomy" id="412755"/>
    <lineage>
        <taxon>unclassified sequences</taxon>
        <taxon>metagenomes</taxon>
        <taxon>ecological metagenomes</taxon>
    </lineage>
</organism>
<comment type="caution">
    <text evidence="1">The sequence shown here is derived from an EMBL/GenBank/DDBJ whole genome shotgun (WGS) entry which is preliminary data.</text>
</comment>
<reference evidence="1" key="1">
    <citation type="journal article" date="2015" name="Nature">
        <title>Complex archaea that bridge the gap between prokaryotes and eukaryotes.</title>
        <authorList>
            <person name="Spang A."/>
            <person name="Saw J.H."/>
            <person name="Jorgensen S.L."/>
            <person name="Zaremba-Niedzwiedzka K."/>
            <person name="Martijn J."/>
            <person name="Lind A.E."/>
            <person name="van Eijk R."/>
            <person name="Schleper C."/>
            <person name="Guy L."/>
            <person name="Ettema T.J."/>
        </authorList>
    </citation>
    <scope>NUCLEOTIDE SEQUENCE</scope>
</reference>